<gene>
    <name evidence="1" type="ORF">XELAEV_18043686mg</name>
</gene>
<organism evidence="1 2">
    <name type="scientific">Xenopus laevis</name>
    <name type="common">African clawed frog</name>
    <dbReference type="NCBI Taxonomy" id="8355"/>
    <lineage>
        <taxon>Eukaryota</taxon>
        <taxon>Metazoa</taxon>
        <taxon>Chordata</taxon>
        <taxon>Craniata</taxon>
        <taxon>Vertebrata</taxon>
        <taxon>Euteleostomi</taxon>
        <taxon>Amphibia</taxon>
        <taxon>Batrachia</taxon>
        <taxon>Anura</taxon>
        <taxon>Pipoidea</taxon>
        <taxon>Pipidae</taxon>
        <taxon>Xenopodinae</taxon>
        <taxon>Xenopus</taxon>
        <taxon>Xenopus</taxon>
    </lineage>
</organism>
<name>A0A974BXE9_XENLA</name>
<sequence length="130" mass="13126">MYLPFSPTLTLGSSAQSKAPSAISTARLPQAQSAAFSAATSASFVPFSGSLSQHALLALQCFRDSLVSAVLTSQVCSVSPAAITAAFSTPTLKVLLLSWVSDSPLSPTNAVSEETSAGTSATGIKLLGAF</sequence>
<proteinExistence type="predicted"/>
<reference evidence="2" key="1">
    <citation type="journal article" date="2016" name="Nature">
        <title>Genome evolution in the allotetraploid frog Xenopus laevis.</title>
        <authorList>
            <person name="Session A.M."/>
            <person name="Uno Y."/>
            <person name="Kwon T."/>
            <person name="Chapman J.A."/>
            <person name="Toyoda A."/>
            <person name="Takahashi S."/>
            <person name="Fukui A."/>
            <person name="Hikosaka A."/>
            <person name="Suzuki A."/>
            <person name="Kondo M."/>
            <person name="van Heeringen S.J."/>
            <person name="Quigley I."/>
            <person name="Heinz S."/>
            <person name="Ogino H."/>
            <person name="Ochi H."/>
            <person name="Hellsten U."/>
            <person name="Lyons J.B."/>
            <person name="Simakov O."/>
            <person name="Putnam N."/>
            <person name="Stites J."/>
            <person name="Kuroki Y."/>
            <person name="Tanaka T."/>
            <person name="Michiue T."/>
            <person name="Watanabe M."/>
            <person name="Bogdanovic O."/>
            <person name="Lister R."/>
            <person name="Georgiou G."/>
            <person name="Paranjpe S.S."/>
            <person name="van Kruijsbergen I."/>
            <person name="Shu S."/>
            <person name="Carlson J."/>
            <person name="Kinoshita T."/>
            <person name="Ohta Y."/>
            <person name="Mawaribuchi S."/>
            <person name="Jenkins J."/>
            <person name="Grimwood J."/>
            <person name="Schmutz J."/>
            <person name="Mitros T."/>
            <person name="Mozaffari S.V."/>
            <person name="Suzuki Y."/>
            <person name="Haramoto Y."/>
            <person name="Yamamoto T.S."/>
            <person name="Takagi C."/>
            <person name="Heald R."/>
            <person name="Miller K."/>
            <person name="Haudenschild C."/>
            <person name="Kitzman J."/>
            <person name="Nakayama T."/>
            <person name="Izutsu Y."/>
            <person name="Robert J."/>
            <person name="Fortriede J."/>
            <person name="Burns K."/>
            <person name="Lotay V."/>
            <person name="Karimi K."/>
            <person name="Yasuoka Y."/>
            <person name="Dichmann D.S."/>
            <person name="Flajnik M.F."/>
            <person name="Houston D.W."/>
            <person name="Shendure J."/>
            <person name="DuPasquier L."/>
            <person name="Vize P.D."/>
            <person name="Zorn A.M."/>
            <person name="Ito M."/>
            <person name="Marcotte E.M."/>
            <person name="Wallingford J.B."/>
            <person name="Ito Y."/>
            <person name="Asashima M."/>
            <person name="Ueno N."/>
            <person name="Matsuda Y."/>
            <person name="Veenstra G.J."/>
            <person name="Fujiyama A."/>
            <person name="Harland R.M."/>
            <person name="Taira M."/>
            <person name="Rokhsar D.S."/>
        </authorList>
    </citation>
    <scope>NUCLEOTIDE SEQUENCE [LARGE SCALE GENOMIC DNA]</scope>
    <source>
        <strain evidence="2">J</strain>
    </source>
</reference>
<dbReference type="Proteomes" id="UP000694892">
    <property type="component" value="Chromosome 9_10L"/>
</dbReference>
<evidence type="ECO:0000313" key="1">
    <source>
        <dbReference type="EMBL" id="OCT62602.1"/>
    </source>
</evidence>
<dbReference type="EMBL" id="CM004482">
    <property type="protein sequence ID" value="OCT62602.1"/>
    <property type="molecule type" value="Genomic_DNA"/>
</dbReference>
<protein>
    <submittedName>
        <fullName evidence="1">Uncharacterized protein</fullName>
    </submittedName>
</protein>
<accession>A0A974BXE9</accession>
<dbReference type="AlphaFoldDB" id="A0A974BXE9"/>
<evidence type="ECO:0000313" key="2">
    <source>
        <dbReference type="Proteomes" id="UP000694892"/>
    </source>
</evidence>